<evidence type="ECO:0000313" key="2">
    <source>
        <dbReference type="Proteomes" id="UP000597867"/>
    </source>
</evidence>
<gene>
    <name evidence="1" type="ORF">IQ222_09085</name>
</gene>
<evidence type="ECO:0000313" key="1">
    <source>
        <dbReference type="EMBL" id="MBE9218940.1"/>
    </source>
</evidence>
<protein>
    <submittedName>
        <fullName evidence="1">Uncharacterized protein</fullName>
    </submittedName>
</protein>
<proteinExistence type="predicted"/>
<organism evidence="1 2">
    <name type="scientific">Dolichospermum flos-aquae LEGE 04289</name>
    <dbReference type="NCBI Taxonomy" id="1828708"/>
    <lineage>
        <taxon>Bacteria</taxon>
        <taxon>Bacillati</taxon>
        <taxon>Cyanobacteriota</taxon>
        <taxon>Cyanophyceae</taxon>
        <taxon>Nostocales</taxon>
        <taxon>Aphanizomenonaceae</taxon>
        <taxon>Dolichospermum</taxon>
    </lineage>
</organism>
<dbReference type="Proteomes" id="UP000597867">
    <property type="component" value="Unassembled WGS sequence"/>
</dbReference>
<keyword evidence="2" id="KW-1185">Reference proteome</keyword>
<comment type="caution">
    <text evidence="1">The sequence shown here is derived from an EMBL/GenBank/DDBJ whole genome shotgun (WGS) entry which is preliminary data.</text>
</comment>
<name>A0ACC5Q1L6_DOLFA</name>
<dbReference type="EMBL" id="JADEWF010000024">
    <property type="protein sequence ID" value="MBE9218940.1"/>
    <property type="molecule type" value="Genomic_DNA"/>
</dbReference>
<reference evidence="1" key="1">
    <citation type="submission" date="2020-10" db="EMBL/GenBank/DDBJ databases">
        <authorList>
            <person name="Castelo-Branco R."/>
            <person name="Eusebio N."/>
            <person name="Adriana R."/>
            <person name="Vieira A."/>
            <person name="Brugerolle De Fraissinette N."/>
            <person name="Rezende De Castro R."/>
            <person name="Schneider M.P."/>
            <person name="Vasconcelos V."/>
            <person name="Leao P.N."/>
        </authorList>
    </citation>
    <scope>NUCLEOTIDE SEQUENCE</scope>
    <source>
        <strain evidence="1">LEGE 04289</strain>
    </source>
</reference>
<sequence>MSILPELTIKSFLGSTLSLSAHKDERQEETLKHRVSYTLDARGQVEANSLE</sequence>
<accession>A0ACC5Q1L6</accession>